<keyword evidence="3" id="KW-1003">Cell membrane</keyword>
<dbReference type="InterPro" id="IPR024791">
    <property type="entry name" value="Cyt_c/ubiquinol_Oxase_su3"/>
</dbReference>
<dbReference type="InterPro" id="IPR033946">
    <property type="entry name" value="Ubiquinol_oxase_su3_dom"/>
</dbReference>
<dbReference type="PANTHER" id="PTHR11403">
    <property type="entry name" value="CYTOCHROME C OXIDASE SUBUNIT III"/>
    <property type="match status" value="1"/>
</dbReference>
<feature type="transmembrane region" description="Helical" evidence="9">
    <location>
        <begin position="30"/>
        <end position="52"/>
    </location>
</feature>
<evidence type="ECO:0000256" key="7">
    <source>
        <dbReference type="ARBA" id="ARBA00023136"/>
    </source>
</evidence>
<dbReference type="CDD" id="cd02863">
    <property type="entry name" value="Ubiquinol_oxidase_III"/>
    <property type="match status" value="1"/>
</dbReference>
<evidence type="ECO:0000256" key="1">
    <source>
        <dbReference type="ARBA" id="ARBA00004651"/>
    </source>
</evidence>
<evidence type="ECO:0000256" key="3">
    <source>
        <dbReference type="ARBA" id="ARBA00022475"/>
    </source>
</evidence>
<feature type="domain" description="Heme-copper oxidase subunit III family profile" evidence="10">
    <location>
        <begin position="1"/>
        <end position="206"/>
    </location>
</feature>
<proteinExistence type="inferred from homology"/>
<dbReference type="RefSeq" id="WP_274455388.1">
    <property type="nucleotide sequence ID" value="NZ_CP067097.1"/>
</dbReference>
<keyword evidence="5 9" id="KW-1133">Transmembrane helix</keyword>
<feature type="transmembrane region" description="Helical" evidence="9">
    <location>
        <begin position="181"/>
        <end position="203"/>
    </location>
</feature>
<dbReference type="InterPro" id="IPR013833">
    <property type="entry name" value="Cyt_c_oxidase_su3_a-hlx"/>
</dbReference>
<evidence type="ECO:0000313" key="12">
    <source>
        <dbReference type="Proteomes" id="UP001232973"/>
    </source>
</evidence>
<comment type="subcellular location">
    <subcellularLocation>
        <location evidence="1 8">Cell membrane</location>
        <topology evidence="1 8">Multi-pass membrane protein</topology>
    </subcellularLocation>
</comment>
<name>A0ABT9XE94_9BACL</name>
<feature type="transmembrane region" description="Helical" evidence="9">
    <location>
        <begin position="100"/>
        <end position="118"/>
    </location>
</feature>
<keyword evidence="4 8" id="KW-0812">Transmembrane</keyword>
<dbReference type="InterPro" id="IPR035973">
    <property type="entry name" value="Cyt_c_oxidase_su3-like_sf"/>
</dbReference>
<evidence type="ECO:0000259" key="10">
    <source>
        <dbReference type="PROSITE" id="PS50253"/>
    </source>
</evidence>
<dbReference type="PANTHER" id="PTHR11403:SF2">
    <property type="entry name" value="CYTOCHROME BO(3) UBIQUINOL OXIDASE SUBUNIT 3"/>
    <property type="match status" value="1"/>
</dbReference>
<sequence>MGLAHESVLSKPEPGTPLEYSTEDSVLKIIGFWLFISTDLILFSCLFATYLILRANTAGGPTEAQLFDVPTFTAETLILLTSSFTCGLATFQMRRGQRGWLMVWLVITILLGLSFVGLEVNEFVKYATHGAPISRSAFLSGFFTLVGTHGCHVSMGILWMLSILFQLGRYGITAITARKMFIVGLYWHFLDVVWVFIFTVVYLPGVMS</sequence>
<evidence type="ECO:0000256" key="6">
    <source>
        <dbReference type="ARBA" id="ARBA00023002"/>
    </source>
</evidence>
<comment type="similarity">
    <text evidence="2 8">Belongs to the cytochrome c oxidase subunit 3 family.</text>
</comment>
<dbReference type="Pfam" id="PF00510">
    <property type="entry name" value="COX3"/>
    <property type="match status" value="1"/>
</dbReference>
<evidence type="ECO:0000256" key="2">
    <source>
        <dbReference type="ARBA" id="ARBA00010581"/>
    </source>
</evidence>
<keyword evidence="7 9" id="KW-0472">Membrane</keyword>
<dbReference type="InterPro" id="IPR000298">
    <property type="entry name" value="Cyt_c_oxidase-like_su3"/>
</dbReference>
<evidence type="ECO:0000256" key="9">
    <source>
        <dbReference type="SAM" id="Phobius"/>
    </source>
</evidence>
<dbReference type="Proteomes" id="UP001232973">
    <property type="component" value="Unassembled WGS sequence"/>
</dbReference>
<organism evidence="11 12">
    <name type="scientific">Alicyclobacillus cycloheptanicus</name>
    <dbReference type="NCBI Taxonomy" id="1457"/>
    <lineage>
        <taxon>Bacteria</taxon>
        <taxon>Bacillati</taxon>
        <taxon>Bacillota</taxon>
        <taxon>Bacilli</taxon>
        <taxon>Bacillales</taxon>
        <taxon>Alicyclobacillaceae</taxon>
        <taxon>Alicyclobacillus</taxon>
    </lineage>
</organism>
<evidence type="ECO:0000256" key="5">
    <source>
        <dbReference type="ARBA" id="ARBA00022989"/>
    </source>
</evidence>
<keyword evidence="6" id="KW-0560">Oxidoreductase</keyword>
<dbReference type="SUPFAM" id="SSF81452">
    <property type="entry name" value="Cytochrome c oxidase subunit III-like"/>
    <property type="match status" value="1"/>
</dbReference>
<evidence type="ECO:0000313" key="11">
    <source>
        <dbReference type="EMBL" id="MDQ0188622.1"/>
    </source>
</evidence>
<keyword evidence="12" id="KW-1185">Reference proteome</keyword>
<feature type="transmembrane region" description="Helical" evidence="9">
    <location>
        <begin position="138"/>
        <end position="161"/>
    </location>
</feature>
<dbReference type="PROSITE" id="PS50253">
    <property type="entry name" value="COX3"/>
    <property type="match status" value="1"/>
</dbReference>
<protein>
    <submittedName>
        <fullName evidence="11">Cytochrome aa3 quinol oxidase subunit III</fullName>
    </submittedName>
</protein>
<accession>A0ABT9XE94</accession>
<comment type="caution">
    <text evidence="11">The sequence shown here is derived from an EMBL/GenBank/DDBJ whole genome shotgun (WGS) entry which is preliminary data.</text>
</comment>
<dbReference type="EMBL" id="JAUSTP010000002">
    <property type="protein sequence ID" value="MDQ0188622.1"/>
    <property type="molecule type" value="Genomic_DNA"/>
</dbReference>
<evidence type="ECO:0000256" key="4">
    <source>
        <dbReference type="ARBA" id="ARBA00022692"/>
    </source>
</evidence>
<gene>
    <name evidence="11" type="ORF">J2S03_000434</name>
</gene>
<dbReference type="Gene3D" id="1.20.120.80">
    <property type="entry name" value="Cytochrome c oxidase, subunit III, four-helix bundle"/>
    <property type="match status" value="1"/>
</dbReference>
<reference evidence="11 12" key="1">
    <citation type="submission" date="2023-07" db="EMBL/GenBank/DDBJ databases">
        <title>Genomic Encyclopedia of Type Strains, Phase IV (KMG-IV): sequencing the most valuable type-strain genomes for metagenomic binning, comparative biology and taxonomic classification.</title>
        <authorList>
            <person name="Goeker M."/>
        </authorList>
    </citation>
    <scope>NUCLEOTIDE SEQUENCE [LARGE SCALE GENOMIC DNA]</scope>
    <source>
        <strain evidence="11 12">DSM 4006</strain>
    </source>
</reference>
<evidence type="ECO:0000256" key="8">
    <source>
        <dbReference type="RuleBase" id="RU003376"/>
    </source>
</evidence>